<keyword evidence="5 6" id="KW-0472">Membrane</keyword>
<comment type="subcellular location">
    <subcellularLocation>
        <location evidence="1">Cell membrane</location>
        <topology evidence="1">Multi-pass membrane protein</topology>
    </subcellularLocation>
</comment>
<evidence type="ECO:0000256" key="2">
    <source>
        <dbReference type="ARBA" id="ARBA00022475"/>
    </source>
</evidence>
<feature type="transmembrane region" description="Helical" evidence="6">
    <location>
        <begin position="6"/>
        <end position="24"/>
    </location>
</feature>
<evidence type="ECO:0000256" key="3">
    <source>
        <dbReference type="ARBA" id="ARBA00022692"/>
    </source>
</evidence>
<proteinExistence type="predicted"/>
<feature type="transmembrane region" description="Helical" evidence="6">
    <location>
        <begin position="275"/>
        <end position="296"/>
    </location>
</feature>
<evidence type="ECO:0000259" key="7">
    <source>
        <dbReference type="Pfam" id="PF00482"/>
    </source>
</evidence>
<evidence type="ECO:0000256" key="5">
    <source>
        <dbReference type="ARBA" id="ARBA00023136"/>
    </source>
</evidence>
<organism evidence="8 9">
    <name type="scientific">Knoellia aerolata DSM 18566</name>
    <dbReference type="NCBI Taxonomy" id="1385519"/>
    <lineage>
        <taxon>Bacteria</taxon>
        <taxon>Bacillati</taxon>
        <taxon>Actinomycetota</taxon>
        <taxon>Actinomycetes</taxon>
        <taxon>Micrococcales</taxon>
        <taxon>Intrasporangiaceae</taxon>
        <taxon>Knoellia</taxon>
    </lineage>
</organism>
<evidence type="ECO:0000256" key="4">
    <source>
        <dbReference type="ARBA" id="ARBA00022989"/>
    </source>
</evidence>
<evidence type="ECO:0000313" key="8">
    <source>
        <dbReference type="EMBL" id="KGN41899.1"/>
    </source>
</evidence>
<dbReference type="OrthoDB" id="5243064at2"/>
<evidence type="ECO:0000313" key="9">
    <source>
        <dbReference type="Proteomes" id="UP000030013"/>
    </source>
</evidence>
<feature type="transmembrane region" description="Helical" evidence="6">
    <location>
        <begin position="125"/>
        <end position="145"/>
    </location>
</feature>
<dbReference type="AlphaFoldDB" id="A0A0A0JYU3"/>
<dbReference type="Proteomes" id="UP000030013">
    <property type="component" value="Unassembled WGS sequence"/>
</dbReference>
<dbReference type="PANTHER" id="PTHR35007">
    <property type="entry name" value="INTEGRAL MEMBRANE PROTEIN-RELATED"/>
    <property type="match status" value="1"/>
</dbReference>
<dbReference type="EMBL" id="AVPL01000011">
    <property type="protein sequence ID" value="KGN41899.1"/>
    <property type="molecule type" value="Genomic_DNA"/>
</dbReference>
<accession>A0A0A0JYU3</accession>
<protein>
    <submittedName>
        <fullName evidence="8">Membrane protein</fullName>
    </submittedName>
</protein>
<keyword evidence="2" id="KW-1003">Cell membrane</keyword>
<evidence type="ECO:0000256" key="1">
    <source>
        <dbReference type="ARBA" id="ARBA00004651"/>
    </source>
</evidence>
<keyword evidence="3 6" id="KW-0812">Transmembrane</keyword>
<sequence>MLTGMQLAITAGALLGLGVVFLLWRLAPADPDLGQALERLSPRATTGDSGEASTTATDSRARLGRWGMKTLPAGTWGKAPVKELALLRIPLSRFYGEKILFALLGLTIPPLFGLMLATIGLGLPIILPVGASLACAVAFFFLPDYNARDDAKKARVEFNWALGAYIELVALERNSGSGPRQAMELAADVGDSWVFRRLGEELARTRWSGVTPWEALHSLGDQLGLPELDDFADIMRLSGEEGAQIYTSLRARSAGMRAAMLNAEKAKANESSERMSIPMSALGVIFLAILVAPSLLRLVEGS</sequence>
<reference evidence="8 9" key="1">
    <citation type="submission" date="2013-08" db="EMBL/GenBank/DDBJ databases">
        <title>The genome sequence of Knoellia aerolata.</title>
        <authorList>
            <person name="Zhu W."/>
            <person name="Wang G."/>
        </authorList>
    </citation>
    <scope>NUCLEOTIDE SEQUENCE [LARGE SCALE GENOMIC DNA]</scope>
    <source>
        <strain evidence="8 9">DSM 18566</strain>
    </source>
</reference>
<dbReference type="RefSeq" id="WP_035935117.1">
    <property type="nucleotide sequence ID" value="NZ_AVPL01000011.1"/>
</dbReference>
<comment type="caution">
    <text evidence="8">The sequence shown here is derived from an EMBL/GenBank/DDBJ whole genome shotgun (WGS) entry which is preliminary data.</text>
</comment>
<feature type="domain" description="Type II secretion system protein GspF" evidence="7">
    <location>
        <begin position="166"/>
        <end position="293"/>
    </location>
</feature>
<evidence type="ECO:0000256" key="6">
    <source>
        <dbReference type="SAM" id="Phobius"/>
    </source>
</evidence>
<keyword evidence="9" id="KW-1185">Reference proteome</keyword>
<dbReference type="eggNOG" id="COG2064">
    <property type="taxonomic scope" value="Bacteria"/>
</dbReference>
<dbReference type="InterPro" id="IPR018076">
    <property type="entry name" value="T2SS_GspF_dom"/>
</dbReference>
<keyword evidence="4 6" id="KW-1133">Transmembrane helix</keyword>
<gene>
    <name evidence="8" type="ORF">N801_04235</name>
</gene>
<dbReference type="GO" id="GO:0005886">
    <property type="term" value="C:plasma membrane"/>
    <property type="evidence" value="ECO:0007669"/>
    <property type="project" value="UniProtKB-SubCell"/>
</dbReference>
<name>A0A0A0JYU3_9MICO</name>
<dbReference type="Pfam" id="PF00482">
    <property type="entry name" value="T2SSF"/>
    <property type="match status" value="1"/>
</dbReference>
<feature type="transmembrane region" description="Helical" evidence="6">
    <location>
        <begin position="99"/>
        <end position="119"/>
    </location>
</feature>
<dbReference type="STRING" id="1385519.N801_04235"/>
<dbReference type="PANTHER" id="PTHR35007:SF1">
    <property type="entry name" value="PILUS ASSEMBLY PROTEIN"/>
    <property type="match status" value="1"/>
</dbReference>